<gene>
    <name evidence="1" type="ORF">L2749_14025</name>
</gene>
<sequence>MLKQLLESGVVTLAKGTIGRVHDDARRAQALNCLRSTTGIPTAEAIMMLSVSEKVMNAEIATRQLSQSKQQRLF</sequence>
<proteinExistence type="predicted"/>
<comment type="caution">
    <text evidence="1">The sequence shown here is derived from an EMBL/GenBank/DDBJ whole genome shotgun (WGS) entry which is preliminary data.</text>
</comment>
<protein>
    <submittedName>
        <fullName evidence="1">Uncharacterized protein</fullName>
    </submittedName>
</protein>
<dbReference type="Proteomes" id="UP001139408">
    <property type="component" value="Unassembled WGS sequence"/>
</dbReference>
<organism evidence="1 2">
    <name type="scientific">Shewanella algicola</name>
    <dbReference type="NCBI Taxonomy" id="640633"/>
    <lineage>
        <taxon>Bacteria</taxon>
        <taxon>Pseudomonadati</taxon>
        <taxon>Pseudomonadota</taxon>
        <taxon>Gammaproteobacteria</taxon>
        <taxon>Alteromonadales</taxon>
        <taxon>Shewanellaceae</taxon>
        <taxon>Shewanella</taxon>
    </lineage>
</organism>
<keyword evidence="2" id="KW-1185">Reference proteome</keyword>
<evidence type="ECO:0000313" key="1">
    <source>
        <dbReference type="EMBL" id="MCL1106360.1"/>
    </source>
</evidence>
<dbReference type="EMBL" id="JAKILJ010000032">
    <property type="protein sequence ID" value="MCL1106360.1"/>
    <property type="molecule type" value="Genomic_DNA"/>
</dbReference>
<reference evidence="1" key="1">
    <citation type="submission" date="2022-01" db="EMBL/GenBank/DDBJ databases">
        <title>Whole genome-based taxonomy of the Shewanellaceae.</title>
        <authorList>
            <person name="Martin-Rodriguez A.J."/>
        </authorList>
    </citation>
    <scope>NUCLEOTIDE SEQUENCE</scope>
    <source>
        <strain evidence="1">DSM 23803</strain>
    </source>
</reference>
<accession>A0A9X2CAQ0</accession>
<name>A0A9X2CAQ0_9GAMM</name>
<evidence type="ECO:0000313" key="2">
    <source>
        <dbReference type="Proteomes" id="UP001139408"/>
    </source>
</evidence>
<dbReference type="RefSeq" id="WP_188925745.1">
    <property type="nucleotide sequence ID" value="NZ_BMQI01000030.1"/>
</dbReference>
<dbReference type="AlphaFoldDB" id="A0A9X2CAQ0"/>